<gene>
    <name evidence="6" type="ORF">PHLGIDRAFT_477468</name>
</gene>
<dbReference type="InterPro" id="IPR015943">
    <property type="entry name" value="WD40/YVTN_repeat-like_dom_sf"/>
</dbReference>
<sequence>MRLTSTDADSALSVSPDGPPEAGPSSTPALANGHNGIVKGNGFAAPFANGNGRTPLVDGRRAERHSQAVARVSLPGTTLYDDSYVDREEFVRLVIQSLRDVGYIESASTLEAESGYTMETTDVSRFRQCILDADWDGAEDTLVRLGLTDDDGLWEAKFLISQQKYMELLEGRRTAEALQILRNELAPLSPDPEQLHSLASLLMCPDLGDLHHQAGWDGVDTSRRRLLSNLQRFIPSSVMIPQRRFSSLLDQAREYQQARCLYHNAPTNARTFSLYADHVCDPDAFPRVTTAILQVHEDEVWNLQWSHSGQYLATASKDKSAVIWRIDSDADPTTREYTVQFVLRDHRYQVGCVAWSLDDSILLTASENFIHMWNARSGVLIRVLDAHTDVVTALAWLPDGSGFISGGLDRKIILWDVDGKPRDTWGRTPIRVTDLAITPDFTKLVAIGMYDSVALPPTGNGAAPLEGAGGSAATPPAGPTANGNRPTENRIIVYDLVTKQLETSVKMEGELTSVKVSQDSRYALINRALDAVTVLSEIHLWEISTGRTVHKYTGHKQSRHVIRSGFGGVEGNFVVSGSEDGNVYIWHRDTGSLLETLPGHGSGSVNSVAWNPRNERMFASCSDDHTVRIWEAHPALLVGSGAATEERDLDVDGGGKGKGKSREHQWPEPGLGGASSAFGMAGTSRSL</sequence>
<feature type="compositionally biased region" description="Low complexity" evidence="4">
    <location>
        <begin position="471"/>
        <end position="484"/>
    </location>
</feature>
<dbReference type="InterPro" id="IPR006594">
    <property type="entry name" value="LisH"/>
</dbReference>
<dbReference type="Gene3D" id="2.130.10.10">
    <property type="entry name" value="YVTN repeat-like/Quinoprotein amine dehydrogenase"/>
    <property type="match status" value="1"/>
</dbReference>
<dbReference type="Proteomes" id="UP000053257">
    <property type="component" value="Unassembled WGS sequence"/>
</dbReference>
<dbReference type="AlphaFoldDB" id="A0A0C3NLV6"/>
<dbReference type="EMBL" id="KN840527">
    <property type="protein sequence ID" value="KIP06034.1"/>
    <property type="molecule type" value="Genomic_DNA"/>
</dbReference>
<organism evidence="6 7">
    <name type="scientific">Phlebiopsis gigantea (strain 11061_1 CR5-6)</name>
    <name type="common">White-rot fungus</name>
    <name type="synonym">Peniophora gigantea</name>
    <dbReference type="NCBI Taxonomy" id="745531"/>
    <lineage>
        <taxon>Eukaryota</taxon>
        <taxon>Fungi</taxon>
        <taxon>Dikarya</taxon>
        <taxon>Basidiomycota</taxon>
        <taxon>Agaricomycotina</taxon>
        <taxon>Agaricomycetes</taxon>
        <taxon>Polyporales</taxon>
        <taxon>Phanerochaetaceae</taxon>
        <taxon>Phlebiopsis</taxon>
    </lineage>
</organism>
<keyword evidence="7" id="KW-1185">Reference proteome</keyword>
<dbReference type="InterPro" id="IPR006595">
    <property type="entry name" value="CTLH_C"/>
</dbReference>
<feature type="region of interest" description="Disordered" evidence="4">
    <location>
        <begin position="461"/>
        <end position="486"/>
    </location>
</feature>
<dbReference type="STRING" id="745531.A0A0C3NLV6"/>
<dbReference type="PANTHER" id="PTHR22838:SF0">
    <property type="entry name" value="WD REPEAT-CONTAINING PROTEIN 26"/>
    <property type="match status" value="1"/>
</dbReference>
<feature type="repeat" description="WD" evidence="3">
    <location>
        <begin position="602"/>
        <end position="631"/>
    </location>
</feature>
<feature type="repeat" description="WD" evidence="3">
    <location>
        <begin position="384"/>
        <end position="418"/>
    </location>
</feature>
<name>A0A0C3NLV6_PHLG1</name>
<dbReference type="OrthoDB" id="972532at2759"/>
<evidence type="ECO:0000259" key="5">
    <source>
        <dbReference type="PROSITE" id="PS50897"/>
    </source>
</evidence>
<keyword evidence="2" id="KW-0677">Repeat</keyword>
<dbReference type="PROSITE" id="PS50082">
    <property type="entry name" value="WD_REPEATS_2"/>
    <property type="match status" value="4"/>
</dbReference>
<dbReference type="HOGENOM" id="CLU_000288_57_25_1"/>
<evidence type="ECO:0000313" key="6">
    <source>
        <dbReference type="EMBL" id="KIP06034.1"/>
    </source>
</evidence>
<feature type="domain" description="CTLH" evidence="5">
    <location>
        <begin position="119"/>
        <end position="176"/>
    </location>
</feature>
<dbReference type="PANTHER" id="PTHR22838">
    <property type="entry name" value="WD REPEAT PROTEIN 26-RELATED"/>
    <property type="match status" value="1"/>
</dbReference>
<evidence type="ECO:0000313" key="7">
    <source>
        <dbReference type="Proteomes" id="UP000053257"/>
    </source>
</evidence>
<dbReference type="GO" id="GO:0043161">
    <property type="term" value="P:proteasome-mediated ubiquitin-dependent protein catabolic process"/>
    <property type="evidence" value="ECO:0007669"/>
    <property type="project" value="TreeGrafter"/>
</dbReference>
<dbReference type="PROSITE" id="PS50897">
    <property type="entry name" value="CTLH"/>
    <property type="match status" value="1"/>
</dbReference>
<dbReference type="GO" id="GO:0034657">
    <property type="term" value="C:GID complex"/>
    <property type="evidence" value="ECO:0007669"/>
    <property type="project" value="TreeGrafter"/>
</dbReference>
<dbReference type="SUPFAM" id="SSF50978">
    <property type="entry name" value="WD40 repeat-like"/>
    <property type="match status" value="1"/>
</dbReference>
<dbReference type="InterPro" id="IPR036322">
    <property type="entry name" value="WD40_repeat_dom_sf"/>
</dbReference>
<dbReference type="Pfam" id="PF23627">
    <property type="entry name" value="LisH_WDR26"/>
    <property type="match status" value="1"/>
</dbReference>
<reference evidence="6 7" key="1">
    <citation type="journal article" date="2014" name="PLoS Genet.">
        <title>Analysis of the Phlebiopsis gigantea genome, transcriptome and secretome provides insight into its pioneer colonization strategies of wood.</title>
        <authorList>
            <person name="Hori C."/>
            <person name="Ishida T."/>
            <person name="Igarashi K."/>
            <person name="Samejima M."/>
            <person name="Suzuki H."/>
            <person name="Master E."/>
            <person name="Ferreira P."/>
            <person name="Ruiz-Duenas F.J."/>
            <person name="Held B."/>
            <person name="Canessa P."/>
            <person name="Larrondo L.F."/>
            <person name="Schmoll M."/>
            <person name="Druzhinina I.S."/>
            <person name="Kubicek C.P."/>
            <person name="Gaskell J.A."/>
            <person name="Kersten P."/>
            <person name="St John F."/>
            <person name="Glasner J."/>
            <person name="Sabat G."/>
            <person name="Splinter BonDurant S."/>
            <person name="Syed K."/>
            <person name="Yadav J."/>
            <person name="Mgbeahuruike A.C."/>
            <person name="Kovalchuk A."/>
            <person name="Asiegbu F.O."/>
            <person name="Lackner G."/>
            <person name="Hoffmeister D."/>
            <person name="Rencoret J."/>
            <person name="Gutierrez A."/>
            <person name="Sun H."/>
            <person name="Lindquist E."/>
            <person name="Barry K."/>
            <person name="Riley R."/>
            <person name="Grigoriev I.V."/>
            <person name="Henrissat B."/>
            <person name="Kues U."/>
            <person name="Berka R.M."/>
            <person name="Martinez A.T."/>
            <person name="Covert S.F."/>
            <person name="Blanchette R.A."/>
            <person name="Cullen D."/>
        </authorList>
    </citation>
    <scope>NUCLEOTIDE SEQUENCE [LARGE SCALE GENOMIC DNA]</scope>
    <source>
        <strain evidence="6 7">11061_1 CR5-6</strain>
    </source>
</reference>
<evidence type="ECO:0000256" key="3">
    <source>
        <dbReference type="PROSITE-ProRule" id="PRU00221"/>
    </source>
</evidence>
<dbReference type="InterPro" id="IPR051350">
    <property type="entry name" value="WD_repeat-ST_regulator"/>
</dbReference>
<feature type="repeat" description="WD" evidence="3">
    <location>
        <begin position="570"/>
        <end position="596"/>
    </location>
</feature>
<dbReference type="PROSITE" id="PS50896">
    <property type="entry name" value="LISH"/>
    <property type="match status" value="1"/>
</dbReference>
<dbReference type="Pfam" id="PF21889">
    <property type="entry name" value="TPR1-like_2nd"/>
    <property type="match status" value="1"/>
</dbReference>
<dbReference type="InterPro" id="IPR054080">
    <property type="entry name" value="TPR1-like_2nd"/>
</dbReference>
<evidence type="ECO:0000256" key="1">
    <source>
        <dbReference type="ARBA" id="ARBA00022574"/>
    </source>
</evidence>
<accession>A0A0C3NLV6</accession>
<proteinExistence type="predicted"/>
<protein>
    <recommendedName>
        <fullName evidence="5">CTLH domain-containing protein</fullName>
    </recommendedName>
</protein>
<dbReference type="InterPro" id="IPR001680">
    <property type="entry name" value="WD40_rpt"/>
</dbReference>
<feature type="region of interest" description="Disordered" evidence="4">
    <location>
        <begin position="1"/>
        <end position="35"/>
    </location>
</feature>
<dbReference type="PROSITE" id="PS50294">
    <property type="entry name" value="WD_REPEATS_REGION"/>
    <property type="match status" value="2"/>
</dbReference>
<feature type="region of interest" description="Disordered" evidence="4">
    <location>
        <begin position="644"/>
        <end position="687"/>
    </location>
</feature>
<dbReference type="SMART" id="SM00320">
    <property type="entry name" value="WD40"/>
    <property type="match status" value="5"/>
</dbReference>
<evidence type="ECO:0000256" key="4">
    <source>
        <dbReference type="SAM" id="MobiDB-lite"/>
    </source>
</evidence>
<dbReference type="CDD" id="cd00200">
    <property type="entry name" value="WD40"/>
    <property type="match status" value="1"/>
</dbReference>
<feature type="repeat" description="WD" evidence="3">
    <location>
        <begin position="293"/>
        <end position="334"/>
    </location>
</feature>
<dbReference type="Pfam" id="PF00400">
    <property type="entry name" value="WD40"/>
    <property type="match status" value="5"/>
</dbReference>
<keyword evidence="1 3" id="KW-0853">WD repeat</keyword>
<dbReference type="SMART" id="SM00668">
    <property type="entry name" value="CTLH"/>
    <property type="match status" value="1"/>
</dbReference>
<evidence type="ECO:0000256" key="2">
    <source>
        <dbReference type="ARBA" id="ARBA00022737"/>
    </source>
</evidence>